<feature type="compositionally biased region" description="Low complexity" evidence="2">
    <location>
        <begin position="45"/>
        <end position="64"/>
    </location>
</feature>
<feature type="transmembrane region" description="Helical" evidence="3">
    <location>
        <begin position="103"/>
        <end position="123"/>
    </location>
</feature>
<feature type="transmembrane region" description="Helical" evidence="3">
    <location>
        <begin position="172"/>
        <end position="195"/>
    </location>
</feature>
<feature type="compositionally biased region" description="Basic and acidic residues" evidence="2">
    <location>
        <begin position="509"/>
        <end position="524"/>
    </location>
</feature>
<keyword evidence="3" id="KW-1133">Transmembrane helix</keyword>
<keyword evidence="6" id="KW-1185">Reference proteome</keyword>
<evidence type="ECO:0000256" key="2">
    <source>
        <dbReference type="SAM" id="MobiDB-lite"/>
    </source>
</evidence>
<feature type="compositionally biased region" description="Basic residues" evidence="2">
    <location>
        <begin position="24"/>
        <end position="44"/>
    </location>
</feature>
<dbReference type="RefSeq" id="WP_349804685.1">
    <property type="nucleotide sequence ID" value="NZ_JBEGDP010000010.1"/>
</dbReference>
<proteinExistence type="inferred from homology"/>
<keyword evidence="3" id="KW-0812">Transmembrane</keyword>
<feature type="transmembrane region" description="Helical" evidence="3">
    <location>
        <begin position="139"/>
        <end position="160"/>
    </location>
</feature>
<reference evidence="5 6" key="1">
    <citation type="submission" date="2024-02" db="EMBL/GenBank/DDBJ databases">
        <title>Full genome sequence of Nocardioides kribbensis.</title>
        <authorList>
            <person name="Poletto B.L."/>
            <person name="Silva G."/>
            <person name="Galante D."/>
            <person name="Campos K.R."/>
            <person name="Santos M.B.N."/>
            <person name="Sacchi C.T."/>
        </authorList>
    </citation>
    <scope>NUCLEOTIDE SEQUENCE [LARGE SCALE GENOMIC DNA]</scope>
    <source>
        <strain evidence="5 6">O4R</strain>
    </source>
</reference>
<comment type="caution">
    <text evidence="5">The sequence shown here is derived from an EMBL/GenBank/DDBJ whole genome shotgun (WGS) entry which is preliminary data.</text>
</comment>
<accession>A0ABV1NZ13</accession>
<keyword evidence="3" id="KW-0472">Membrane</keyword>
<dbReference type="Pfam" id="PF03816">
    <property type="entry name" value="LytR_cpsA_psr"/>
    <property type="match status" value="1"/>
</dbReference>
<name>A0ABV1NZ13_9ACTN</name>
<gene>
    <name evidence="5" type="ORF">V6R90_10810</name>
</gene>
<dbReference type="InterPro" id="IPR004474">
    <property type="entry name" value="LytR_CpsA_psr"/>
</dbReference>
<feature type="transmembrane region" description="Helical" evidence="3">
    <location>
        <begin position="76"/>
        <end position="97"/>
    </location>
</feature>
<evidence type="ECO:0000313" key="5">
    <source>
        <dbReference type="EMBL" id="MEQ7847770.1"/>
    </source>
</evidence>
<dbReference type="PANTHER" id="PTHR33392">
    <property type="entry name" value="POLYISOPRENYL-TEICHOIC ACID--PEPTIDOGLYCAN TEICHOIC ACID TRANSFERASE TAGU"/>
    <property type="match status" value="1"/>
</dbReference>
<dbReference type="InterPro" id="IPR050922">
    <property type="entry name" value="LytR/CpsA/Psr_CW_biosynth"/>
</dbReference>
<protein>
    <submittedName>
        <fullName evidence="5">LCP family protein</fullName>
    </submittedName>
</protein>
<evidence type="ECO:0000256" key="1">
    <source>
        <dbReference type="ARBA" id="ARBA00006068"/>
    </source>
</evidence>
<feature type="domain" description="Cell envelope-related transcriptional attenuator" evidence="4">
    <location>
        <begin position="253"/>
        <end position="433"/>
    </location>
</feature>
<feature type="region of interest" description="Disordered" evidence="2">
    <location>
        <begin position="1"/>
        <end position="74"/>
    </location>
</feature>
<dbReference type="Proteomes" id="UP001482520">
    <property type="component" value="Unassembled WGS sequence"/>
</dbReference>
<dbReference type="EMBL" id="JBEGDP010000010">
    <property type="protein sequence ID" value="MEQ7847770.1"/>
    <property type="molecule type" value="Genomic_DNA"/>
</dbReference>
<evidence type="ECO:0000256" key="3">
    <source>
        <dbReference type="SAM" id="Phobius"/>
    </source>
</evidence>
<evidence type="ECO:0000313" key="6">
    <source>
        <dbReference type="Proteomes" id="UP001482520"/>
    </source>
</evidence>
<comment type="similarity">
    <text evidence="1">Belongs to the LytR/CpsA/Psr (LCP) family.</text>
</comment>
<feature type="region of interest" description="Disordered" evidence="2">
    <location>
        <begin position="509"/>
        <end position="550"/>
    </location>
</feature>
<dbReference type="PANTHER" id="PTHR33392:SF6">
    <property type="entry name" value="POLYISOPRENYL-TEICHOIC ACID--PEPTIDOGLYCAN TEICHOIC ACID TRANSFERASE TAGU"/>
    <property type="match status" value="1"/>
</dbReference>
<evidence type="ECO:0000259" key="4">
    <source>
        <dbReference type="Pfam" id="PF03816"/>
    </source>
</evidence>
<sequence length="550" mass="58939">MEDVSREPGAVPAHAGSPSPQAPRRGRRRASSRPALARRTRRARASASPSASPSTQPPSRSRGGARADRRRRRAEGLPGTLGVTLLGALVPGAGFLYTGRRLLGALVLLPVLALLGGAAWYVGRDLRALLAFAVDPTRLTIAAVVLVLGLATWVAVVYLTYRQVRPPSRPRWHTAVGHGFVLVLCLAIGAPFAVAARYAQVQAGLVGTVFDDDRNESATVPTDVTEEDPWGGRERVTVLLLGGDGGEGRTGVRTDTVILLSMDTTTGRAVTVSLPRNLMNAQFPEDSPLHDLYPTGFSGPEDDGFYMLNAIYGQIPERHPGILGKSDNEGADALKQAVEGSLGVPVDYYLLVNLKGFEDVVDAIGGITVNVNEPVAIQGNTDLGIPPVDYIDPGPDQELDGFHALWFARGRYGSDDYERMDRQRCAVDAIIEAANPMTVLQRYQALAETGQEIVSTDIPRRIVPALLDLALKVKDAKVKSVVFRPSERFFSGDPDFDYMRQVVAKALEPRSRPGLGKKDPGRAEDPEDSCAYAPADGTDATGSTDTAASY</sequence>
<dbReference type="Gene3D" id="3.40.630.190">
    <property type="entry name" value="LCP protein"/>
    <property type="match status" value="1"/>
</dbReference>
<organism evidence="5 6">
    <name type="scientific">Nocardioides kribbensis</name>
    <dbReference type="NCBI Taxonomy" id="305517"/>
    <lineage>
        <taxon>Bacteria</taxon>
        <taxon>Bacillati</taxon>
        <taxon>Actinomycetota</taxon>
        <taxon>Actinomycetes</taxon>
        <taxon>Propionibacteriales</taxon>
        <taxon>Nocardioidaceae</taxon>
        <taxon>Nocardioides</taxon>
    </lineage>
</organism>
<feature type="compositionally biased region" description="Low complexity" evidence="2">
    <location>
        <begin position="535"/>
        <end position="550"/>
    </location>
</feature>
<dbReference type="NCBIfam" id="TIGR00350">
    <property type="entry name" value="lytR_cpsA_psr"/>
    <property type="match status" value="1"/>
</dbReference>